<evidence type="ECO:0000256" key="10">
    <source>
        <dbReference type="ARBA" id="ARBA00029774"/>
    </source>
</evidence>
<organism evidence="13">
    <name type="scientific">freshwater metagenome</name>
    <dbReference type="NCBI Taxonomy" id="449393"/>
    <lineage>
        <taxon>unclassified sequences</taxon>
        <taxon>metagenomes</taxon>
        <taxon>ecological metagenomes</taxon>
    </lineage>
</organism>
<dbReference type="GO" id="GO:0008033">
    <property type="term" value="P:tRNA processing"/>
    <property type="evidence" value="ECO:0007669"/>
    <property type="project" value="UniProtKB-KW"/>
</dbReference>
<keyword evidence="8" id="KW-0547">Nucleotide-binding</keyword>
<dbReference type="GO" id="GO:0005524">
    <property type="term" value="F:ATP binding"/>
    <property type="evidence" value="ECO:0007669"/>
    <property type="project" value="UniProtKB-KW"/>
</dbReference>
<keyword evidence="6" id="KW-0819">tRNA processing</keyword>
<sequence length="231" mass="24228">MSNRIYDCSLDTDLLTGMRLAKVSLGRNELVVLPTDTVYGLAADAFSPVAVSALLAAKGRGPQSPPPVLIGTIQTLQALAEDIPEVAHRLAQTFWPGALTMILKSQASLTWDLGETKGTVALRMPDHKIALALLQETGPLAVSSANLTGEPAATTCQQAEQYLGDKVAVYLDGGNSPKGEASTILDLTGLVDSYDADGKVSTTGKIKIVRRGALSAEKIRTIAGDLLEETA</sequence>
<comment type="subcellular location">
    <subcellularLocation>
        <location evidence="1">Cytoplasm</location>
    </subcellularLocation>
</comment>
<evidence type="ECO:0000256" key="3">
    <source>
        <dbReference type="ARBA" id="ARBA00012584"/>
    </source>
</evidence>
<gene>
    <name evidence="13" type="ORF">UFOPK1857_00247</name>
</gene>
<dbReference type="SUPFAM" id="SSF55821">
    <property type="entry name" value="YrdC/RibB"/>
    <property type="match status" value="1"/>
</dbReference>
<dbReference type="GO" id="GO:0000049">
    <property type="term" value="F:tRNA binding"/>
    <property type="evidence" value="ECO:0007669"/>
    <property type="project" value="TreeGrafter"/>
</dbReference>
<dbReference type="EC" id="2.7.7.87" evidence="3"/>
<evidence type="ECO:0000256" key="4">
    <source>
        <dbReference type="ARBA" id="ARBA00022490"/>
    </source>
</evidence>
<keyword evidence="7" id="KW-0548">Nucleotidyltransferase</keyword>
<reference evidence="13" key="1">
    <citation type="submission" date="2020-05" db="EMBL/GenBank/DDBJ databases">
        <authorList>
            <person name="Chiriac C."/>
            <person name="Salcher M."/>
            <person name="Ghai R."/>
            <person name="Kavagutti S V."/>
        </authorList>
    </citation>
    <scope>NUCLEOTIDE SEQUENCE</scope>
</reference>
<dbReference type="AlphaFoldDB" id="A0A6J6H3K8"/>
<dbReference type="Gene3D" id="3.90.870.10">
    <property type="entry name" value="DHBP synthase"/>
    <property type="match status" value="1"/>
</dbReference>
<evidence type="ECO:0000256" key="7">
    <source>
        <dbReference type="ARBA" id="ARBA00022695"/>
    </source>
</evidence>
<proteinExistence type="inferred from homology"/>
<dbReference type="GO" id="GO:0006450">
    <property type="term" value="P:regulation of translational fidelity"/>
    <property type="evidence" value="ECO:0007669"/>
    <property type="project" value="TreeGrafter"/>
</dbReference>
<dbReference type="InterPro" id="IPR050156">
    <property type="entry name" value="TC-AMP_synthase_SUA5"/>
</dbReference>
<comment type="similarity">
    <text evidence="2">Belongs to the SUA5 family.</text>
</comment>
<evidence type="ECO:0000313" key="13">
    <source>
        <dbReference type="EMBL" id="CAB4608272.1"/>
    </source>
</evidence>
<dbReference type="InterPro" id="IPR017945">
    <property type="entry name" value="DHBP_synth_RibB-like_a/b_dom"/>
</dbReference>
<dbReference type="Pfam" id="PF01300">
    <property type="entry name" value="Sua5_yciO_yrdC"/>
    <property type="match status" value="1"/>
</dbReference>
<dbReference type="GO" id="GO:0061710">
    <property type="term" value="F:L-threonylcarbamoyladenylate synthase"/>
    <property type="evidence" value="ECO:0007669"/>
    <property type="project" value="UniProtKB-EC"/>
</dbReference>
<dbReference type="PROSITE" id="PS51163">
    <property type="entry name" value="YRDC"/>
    <property type="match status" value="1"/>
</dbReference>
<evidence type="ECO:0000256" key="1">
    <source>
        <dbReference type="ARBA" id="ARBA00004496"/>
    </source>
</evidence>
<dbReference type="NCBIfam" id="TIGR00057">
    <property type="entry name" value="L-threonylcarbamoyladenylate synthase"/>
    <property type="match status" value="1"/>
</dbReference>
<protein>
    <recommendedName>
        <fullName evidence="10">L-threonylcarbamoyladenylate synthase</fullName>
        <ecNumber evidence="3">2.7.7.87</ecNumber>
    </recommendedName>
    <alternativeName>
        <fullName evidence="10">L-threonylcarbamoyladenylate synthase</fullName>
    </alternativeName>
</protein>
<accession>A0A6J6H3K8</accession>
<evidence type="ECO:0000256" key="11">
    <source>
        <dbReference type="ARBA" id="ARBA00048366"/>
    </source>
</evidence>
<evidence type="ECO:0000256" key="6">
    <source>
        <dbReference type="ARBA" id="ARBA00022694"/>
    </source>
</evidence>
<evidence type="ECO:0000256" key="9">
    <source>
        <dbReference type="ARBA" id="ARBA00022840"/>
    </source>
</evidence>
<dbReference type="InterPro" id="IPR006070">
    <property type="entry name" value="Sua5-like_dom"/>
</dbReference>
<dbReference type="EMBL" id="CAEZUU010000030">
    <property type="protein sequence ID" value="CAB4608272.1"/>
    <property type="molecule type" value="Genomic_DNA"/>
</dbReference>
<evidence type="ECO:0000256" key="2">
    <source>
        <dbReference type="ARBA" id="ARBA00007663"/>
    </source>
</evidence>
<dbReference type="PANTHER" id="PTHR17490">
    <property type="entry name" value="SUA5"/>
    <property type="match status" value="1"/>
</dbReference>
<keyword evidence="9" id="KW-0067">ATP-binding</keyword>
<keyword evidence="5" id="KW-0808">Transferase</keyword>
<dbReference type="PANTHER" id="PTHR17490:SF16">
    <property type="entry name" value="THREONYLCARBAMOYL-AMP SYNTHASE"/>
    <property type="match status" value="1"/>
</dbReference>
<keyword evidence="4" id="KW-0963">Cytoplasm</keyword>
<comment type="catalytic activity">
    <reaction evidence="11">
        <text>L-threonine + hydrogencarbonate + ATP = L-threonylcarbamoyladenylate + diphosphate + H2O</text>
        <dbReference type="Rhea" id="RHEA:36407"/>
        <dbReference type="ChEBI" id="CHEBI:15377"/>
        <dbReference type="ChEBI" id="CHEBI:17544"/>
        <dbReference type="ChEBI" id="CHEBI:30616"/>
        <dbReference type="ChEBI" id="CHEBI:33019"/>
        <dbReference type="ChEBI" id="CHEBI:57926"/>
        <dbReference type="ChEBI" id="CHEBI:73682"/>
        <dbReference type="EC" id="2.7.7.87"/>
    </reaction>
</comment>
<evidence type="ECO:0000256" key="5">
    <source>
        <dbReference type="ARBA" id="ARBA00022679"/>
    </source>
</evidence>
<feature type="domain" description="YrdC-like" evidence="12">
    <location>
        <begin position="15"/>
        <end position="214"/>
    </location>
</feature>
<name>A0A6J6H3K8_9ZZZZ</name>
<dbReference type="GO" id="GO:0005737">
    <property type="term" value="C:cytoplasm"/>
    <property type="evidence" value="ECO:0007669"/>
    <property type="project" value="UniProtKB-SubCell"/>
</dbReference>
<evidence type="ECO:0000259" key="12">
    <source>
        <dbReference type="PROSITE" id="PS51163"/>
    </source>
</evidence>
<dbReference type="GO" id="GO:0003725">
    <property type="term" value="F:double-stranded RNA binding"/>
    <property type="evidence" value="ECO:0007669"/>
    <property type="project" value="InterPro"/>
</dbReference>
<evidence type="ECO:0000256" key="8">
    <source>
        <dbReference type="ARBA" id="ARBA00022741"/>
    </source>
</evidence>